<dbReference type="SUPFAM" id="SSF46626">
    <property type="entry name" value="Cytochrome c"/>
    <property type="match status" value="2"/>
</dbReference>
<evidence type="ECO:0000313" key="5">
    <source>
        <dbReference type="EMBL" id="STY86214.1"/>
    </source>
</evidence>
<feature type="domain" description="Di-haem cytochrome c peroxidase" evidence="4">
    <location>
        <begin position="2"/>
        <end position="71"/>
    </location>
</feature>
<dbReference type="GO" id="GO:0009055">
    <property type="term" value="F:electron transfer activity"/>
    <property type="evidence" value="ECO:0007669"/>
    <property type="project" value="InterPro"/>
</dbReference>
<dbReference type="Gene3D" id="1.10.760.10">
    <property type="entry name" value="Cytochrome c-like domain"/>
    <property type="match status" value="1"/>
</dbReference>
<dbReference type="PANTHER" id="PTHR30600:SF10">
    <property type="entry name" value="BLL6722 PROTEIN"/>
    <property type="match status" value="1"/>
</dbReference>
<dbReference type="AlphaFoldDB" id="A0A378PHC6"/>
<dbReference type="Proteomes" id="UP000255102">
    <property type="component" value="Unassembled WGS sequence"/>
</dbReference>
<proteinExistence type="predicted"/>
<dbReference type="Pfam" id="PF03150">
    <property type="entry name" value="CCP_MauG"/>
    <property type="match status" value="1"/>
</dbReference>
<evidence type="ECO:0000313" key="6">
    <source>
        <dbReference type="Proteomes" id="UP000255102"/>
    </source>
</evidence>
<reference evidence="5 6" key="1">
    <citation type="submission" date="2018-06" db="EMBL/GenBank/DDBJ databases">
        <authorList>
            <consortium name="Pathogen Informatics"/>
            <person name="Doyle S."/>
        </authorList>
    </citation>
    <scope>NUCLEOTIDE SEQUENCE [LARGE SCALE GENOMIC DNA]</scope>
    <source>
        <strain evidence="5 6">NCTC11227</strain>
    </source>
</reference>
<evidence type="ECO:0000256" key="2">
    <source>
        <dbReference type="ARBA" id="ARBA00022729"/>
    </source>
</evidence>
<protein>
    <submittedName>
        <fullName evidence="5">Cytochrome c551 peroxidase</fullName>
        <ecNumber evidence="5">1.11.1.5</ecNumber>
    </submittedName>
</protein>
<keyword evidence="3 5" id="KW-0560">Oxidoreductase</keyword>
<dbReference type="EMBL" id="UGPW01000001">
    <property type="protein sequence ID" value="STY86214.1"/>
    <property type="molecule type" value="Genomic_DNA"/>
</dbReference>
<name>A0A378PHC6_9GAMM</name>
<organism evidence="5 6">
    <name type="scientific">Moraxella ovis</name>
    <dbReference type="NCBI Taxonomy" id="29433"/>
    <lineage>
        <taxon>Bacteria</taxon>
        <taxon>Pseudomonadati</taxon>
        <taxon>Pseudomonadota</taxon>
        <taxon>Gammaproteobacteria</taxon>
        <taxon>Moraxellales</taxon>
        <taxon>Moraxellaceae</taxon>
        <taxon>Moraxella</taxon>
    </lineage>
</organism>
<dbReference type="InterPro" id="IPR036909">
    <property type="entry name" value="Cyt_c-like_dom_sf"/>
</dbReference>
<dbReference type="InterPro" id="IPR004852">
    <property type="entry name" value="Di-haem_cyt_c_peroxidsae"/>
</dbReference>
<gene>
    <name evidence="5" type="primary">ccp</name>
    <name evidence="5" type="ORF">NCTC11227_00184</name>
</gene>
<evidence type="ECO:0000256" key="1">
    <source>
        <dbReference type="ARBA" id="ARBA00004196"/>
    </source>
</evidence>
<dbReference type="GO" id="GO:0030313">
    <property type="term" value="C:cell envelope"/>
    <property type="evidence" value="ECO:0007669"/>
    <property type="project" value="UniProtKB-SubCell"/>
</dbReference>
<keyword evidence="2" id="KW-0732">Signal</keyword>
<accession>A0A378PHC6</accession>
<dbReference type="InterPro" id="IPR051395">
    <property type="entry name" value="Cytochrome_c_Peroxidase/MauG"/>
</dbReference>
<comment type="subcellular location">
    <subcellularLocation>
        <location evidence="1">Cell envelope</location>
    </subcellularLocation>
</comment>
<evidence type="ECO:0000259" key="4">
    <source>
        <dbReference type="Pfam" id="PF03150"/>
    </source>
</evidence>
<dbReference type="GO" id="GO:0004130">
    <property type="term" value="F:cytochrome-c peroxidase activity"/>
    <property type="evidence" value="ECO:0007669"/>
    <property type="project" value="UniProtKB-EC"/>
</dbReference>
<evidence type="ECO:0000256" key="3">
    <source>
        <dbReference type="ARBA" id="ARBA00023002"/>
    </source>
</evidence>
<dbReference type="PANTHER" id="PTHR30600">
    <property type="entry name" value="CYTOCHROME C PEROXIDASE-RELATED"/>
    <property type="match status" value="1"/>
</dbReference>
<sequence>MPLTDPNEMDITLESVPMRLNQKGYLPKFKLVFGETLAAIEIDQVAQALNAYLITLTPVRTRFDEFLLGDSAALSDGELLGLHVFRTKGRCMNCHFGMAMSDDKFYNLNQTLAGRPRQDFGKCAVTRDAKDFGKFKTPSLRNLSNSKPWFHHGLFTNLRGVVAIYNAGMTIPPTKNAPAIAHDDHLDPLIKPLALNDKEMDALVDFLMAL</sequence>
<dbReference type="EC" id="1.11.1.5" evidence="5"/>
<keyword evidence="5" id="KW-0575">Peroxidase</keyword>
<dbReference type="GO" id="GO:0020037">
    <property type="term" value="F:heme binding"/>
    <property type="evidence" value="ECO:0007669"/>
    <property type="project" value="InterPro"/>
</dbReference>